<dbReference type="AlphaFoldDB" id="A0A0F9VUE6"/>
<reference evidence="1" key="1">
    <citation type="journal article" date="2015" name="Nature">
        <title>Complex archaea that bridge the gap between prokaryotes and eukaryotes.</title>
        <authorList>
            <person name="Spang A."/>
            <person name="Saw J.H."/>
            <person name="Jorgensen S.L."/>
            <person name="Zaremba-Niedzwiedzka K."/>
            <person name="Martijn J."/>
            <person name="Lind A.E."/>
            <person name="van Eijk R."/>
            <person name="Schleper C."/>
            <person name="Guy L."/>
            <person name="Ettema T.J."/>
        </authorList>
    </citation>
    <scope>NUCLEOTIDE SEQUENCE</scope>
</reference>
<dbReference type="EMBL" id="LAZR01000428">
    <property type="protein sequence ID" value="KKN69348.1"/>
    <property type="molecule type" value="Genomic_DNA"/>
</dbReference>
<gene>
    <name evidence="1" type="ORF">LCGC14_0442080</name>
</gene>
<organism evidence="1">
    <name type="scientific">marine sediment metagenome</name>
    <dbReference type="NCBI Taxonomy" id="412755"/>
    <lineage>
        <taxon>unclassified sequences</taxon>
        <taxon>metagenomes</taxon>
        <taxon>ecological metagenomes</taxon>
    </lineage>
</organism>
<accession>A0A0F9VUE6</accession>
<name>A0A0F9VUE6_9ZZZZ</name>
<sequence>MEDETPELKKFAKPEMVELSVVINDLMNYTIKIPREITTANFGEIMKRLKAVQGMLPKEATLEFKKGISPLLQLGLEETEELYALYQKSTPESFSEYIKEKYNVEEDRNKVISLMGRLKKKIYNLTVRKEKEAAKNV</sequence>
<protein>
    <submittedName>
        <fullName evidence="1">Uncharacterized protein</fullName>
    </submittedName>
</protein>
<proteinExistence type="predicted"/>
<comment type="caution">
    <text evidence="1">The sequence shown here is derived from an EMBL/GenBank/DDBJ whole genome shotgun (WGS) entry which is preliminary data.</text>
</comment>
<evidence type="ECO:0000313" key="1">
    <source>
        <dbReference type="EMBL" id="KKN69348.1"/>
    </source>
</evidence>